<dbReference type="OrthoDB" id="2135762at2759"/>
<evidence type="ECO:0000313" key="2">
    <source>
        <dbReference type="EMBL" id="TFK26356.1"/>
    </source>
</evidence>
<dbReference type="EMBL" id="ML210175">
    <property type="protein sequence ID" value="TFK26356.1"/>
    <property type="molecule type" value="Genomic_DNA"/>
</dbReference>
<dbReference type="Proteomes" id="UP000307440">
    <property type="component" value="Unassembled WGS sequence"/>
</dbReference>
<gene>
    <name evidence="2" type="ORF">FA15DRAFT_290184</name>
</gene>
<keyword evidence="3" id="KW-1185">Reference proteome</keyword>
<evidence type="ECO:0000256" key="1">
    <source>
        <dbReference type="SAM" id="Coils"/>
    </source>
</evidence>
<dbReference type="Pfam" id="PF08641">
    <property type="entry name" value="Mis14"/>
    <property type="match status" value="1"/>
</dbReference>
<protein>
    <submittedName>
        <fullName evidence="2">Uncharacterized protein</fullName>
    </submittedName>
</protein>
<accession>A0A5C3L2D4</accession>
<feature type="coiled-coil region" evidence="1">
    <location>
        <begin position="32"/>
        <end position="59"/>
    </location>
</feature>
<dbReference type="InterPro" id="IPR013950">
    <property type="entry name" value="Mis14/Nsl1"/>
</dbReference>
<dbReference type="AlphaFoldDB" id="A0A5C3L2D4"/>
<reference evidence="2 3" key="1">
    <citation type="journal article" date="2019" name="Nat. Ecol. Evol.">
        <title>Megaphylogeny resolves global patterns of mushroom evolution.</title>
        <authorList>
            <person name="Varga T."/>
            <person name="Krizsan K."/>
            <person name="Foldi C."/>
            <person name="Dima B."/>
            <person name="Sanchez-Garcia M."/>
            <person name="Sanchez-Ramirez S."/>
            <person name="Szollosi G.J."/>
            <person name="Szarkandi J.G."/>
            <person name="Papp V."/>
            <person name="Albert L."/>
            <person name="Andreopoulos W."/>
            <person name="Angelini C."/>
            <person name="Antonin V."/>
            <person name="Barry K.W."/>
            <person name="Bougher N.L."/>
            <person name="Buchanan P."/>
            <person name="Buyck B."/>
            <person name="Bense V."/>
            <person name="Catcheside P."/>
            <person name="Chovatia M."/>
            <person name="Cooper J."/>
            <person name="Damon W."/>
            <person name="Desjardin D."/>
            <person name="Finy P."/>
            <person name="Geml J."/>
            <person name="Haridas S."/>
            <person name="Hughes K."/>
            <person name="Justo A."/>
            <person name="Karasinski D."/>
            <person name="Kautmanova I."/>
            <person name="Kiss B."/>
            <person name="Kocsube S."/>
            <person name="Kotiranta H."/>
            <person name="LaButti K.M."/>
            <person name="Lechner B.E."/>
            <person name="Liimatainen K."/>
            <person name="Lipzen A."/>
            <person name="Lukacs Z."/>
            <person name="Mihaltcheva S."/>
            <person name="Morgado L.N."/>
            <person name="Niskanen T."/>
            <person name="Noordeloos M.E."/>
            <person name="Ohm R.A."/>
            <person name="Ortiz-Santana B."/>
            <person name="Ovrebo C."/>
            <person name="Racz N."/>
            <person name="Riley R."/>
            <person name="Savchenko A."/>
            <person name="Shiryaev A."/>
            <person name="Soop K."/>
            <person name="Spirin V."/>
            <person name="Szebenyi C."/>
            <person name="Tomsovsky M."/>
            <person name="Tulloss R.E."/>
            <person name="Uehling J."/>
            <person name="Grigoriev I.V."/>
            <person name="Vagvolgyi C."/>
            <person name="Papp T."/>
            <person name="Martin F.M."/>
            <person name="Miettinen O."/>
            <person name="Hibbett D.S."/>
            <person name="Nagy L.G."/>
        </authorList>
    </citation>
    <scope>NUCLEOTIDE SEQUENCE [LARGE SCALE GENOMIC DNA]</scope>
    <source>
        <strain evidence="2 3">CBS 121175</strain>
    </source>
</reference>
<organism evidence="2 3">
    <name type="scientific">Coprinopsis marcescibilis</name>
    <name type="common">Agaric fungus</name>
    <name type="synonym">Psathyrella marcescibilis</name>
    <dbReference type="NCBI Taxonomy" id="230819"/>
    <lineage>
        <taxon>Eukaryota</taxon>
        <taxon>Fungi</taxon>
        <taxon>Dikarya</taxon>
        <taxon>Basidiomycota</taxon>
        <taxon>Agaricomycotina</taxon>
        <taxon>Agaricomycetes</taxon>
        <taxon>Agaricomycetidae</taxon>
        <taxon>Agaricales</taxon>
        <taxon>Agaricineae</taxon>
        <taxon>Psathyrellaceae</taxon>
        <taxon>Coprinopsis</taxon>
    </lineage>
</organism>
<dbReference type="GO" id="GO:0000776">
    <property type="term" value="C:kinetochore"/>
    <property type="evidence" value="ECO:0007669"/>
    <property type="project" value="InterPro"/>
</dbReference>
<dbReference type="GO" id="GO:0000070">
    <property type="term" value="P:mitotic sister chromatid segregation"/>
    <property type="evidence" value="ECO:0007669"/>
    <property type="project" value="InterPro"/>
</dbReference>
<evidence type="ECO:0000313" key="3">
    <source>
        <dbReference type="Proteomes" id="UP000307440"/>
    </source>
</evidence>
<sequence>MASREDLPRISVDKVEDWKRVGSNCNEAAASILDEEIRRRRLESERDALNKHMQEFISRTMLVAQPNLRVNGNSFDSLDAQDTETFDEALDRRIWSLADTRFQWDKRITENRKNVPGEIAASVSQALQQHQQFDNEELEEGEIEVPEDSGDAIPGLELVTESVLKTSALTKELSQTIRKQQERSERVKVVSAEVKALRS</sequence>
<name>A0A5C3L2D4_COPMA</name>
<proteinExistence type="predicted"/>
<keyword evidence="1" id="KW-0175">Coiled coil</keyword>